<organism evidence="1">
    <name type="scientific">uncultured Desulfobacterium sp</name>
    <dbReference type="NCBI Taxonomy" id="201089"/>
    <lineage>
        <taxon>Bacteria</taxon>
        <taxon>Pseudomonadati</taxon>
        <taxon>Thermodesulfobacteriota</taxon>
        <taxon>Desulfobacteria</taxon>
        <taxon>Desulfobacterales</taxon>
        <taxon>Desulfobacteriaceae</taxon>
        <taxon>Desulfobacterium</taxon>
        <taxon>environmental samples</taxon>
    </lineage>
</organism>
<proteinExistence type="predicted"/>
<name>E1YK93_9BACT</name>
<protein>
    <submittedName>
        <fullName evidence="1">Uncharacterized protein</fullName>
    </submittedName>
</protein>
<sequence>MGKKRKMVGGISFISSLLNDFCVYDLCRRWGKNIIKFESEKIFAKSMKCGNVSDFLDIATERLENMI</sequence>
<gene>
    <name evidence="1" type="ORF">N47_E52090</name>
</gene>
<dbReference type="EMBL" id="FR695877">
    <property type="protein sequence ID" value="CBX31697.1"/>
    <property type="molecule type" value="Genomic_DNA"/>
</dbReference>
<evidence type="ECO:0000313" key="1">
    <source>
        <dbReference type="EMBL" id="CBX31697.1"/>
    </source>
</evidence>
<accession>E1YK93</accession>
<dbReference type="AlphaFoldDB" id="E1YK93"/>
<reference evidence="1" key="1">
    <citation type="journal article" date="2011" name="Environ. Microbiol.">
        <title>Genomic insights into the metabolic potential of the polycyclic aromatic hydrocarbon degrading sulfate-reducing Deltaproteobacterium N47.</title>
        <authorList>
            <person name="Bergmann F."/>
            <person name="Selesi D."/>
            <person name="Weinmaier T."/>
            <person name="Tischler P."/>
            <person name="Rattei T."/>
            <person name="Meckenstock R.U."/>
        </authorList>
    </citation>
    <scope>NUCLEOTIDE SEQUENCE</scope>
</reference>